<evidence type="ECO:0000313" key="3">
    <source>
        <dbReference type="EMBL" id="RTE79753.1"/>
    </source>
</evidence>
<proteinExistence type="predicted"/>
<feature type="domain" description="Zn(2)-C6 fungal-type" evidence="2">
    <location>
        <begin position="7"/>
        <end position="51"/>
    </location>
</feature>
<dbReference type="InterPro" id="IPR001138">
    <property type="entry name" value="Zn2Cys6_DnaBD"/>
</dbReference>
<evidence type="ECO:0000259" key="2">
    <source>
        <dbReference type="SMART" id="SM00066"/>
    </source>
</evidence>
<dbReference type="InterPro" id="IPR053157">
    <property type="entry name" value="Sterol_Uptake_Regulator"/>
</dbReference>
<dbReference type="Pfam" id="PF00172">
    <property type="entry name" value="Zn_clus"/>
    <property type="match status" value="1"/>
</dbReference>
<dbReference type="InterPro" id="IPR036864">
    <property type="entry name" value="Zn2-C6_fun-type_DNA-bd_sf"/>
</dbReference>
<dbReference type="SMART" id="SM00066">
    <property type="entry name" value="GAL4"/>
    <property type="match status" value="1"/>
</dbReference>
<dbReference type="InterPro" id="IPR021858">
    <property type="entry name" value="Fun_TF"/>
</dbReference>
<sequence length="378" mass="41347">MARFGHKKSRNGCSRCKQRKVKQCDERRPCGACTKRHLTCSLVLSPPSESASPDGQVNPNPKSFMLPDKGISIAPRAEQPSSWTQDLGLMSHYSSITSATLPGANLHVWQMEIPSVAVAYPFLMHQILAVSAFHLASLNPSQGKAHLSRAFQHQHHAICGVRAEVSAVTARNCHALFAASSLLFIGAFAAFSPARGRRRSLQQEVDDMLGVVTLVRGVKSILNSFNGAIRDGILGDFMECNSHTGGTGLLTSLLQRLPRITENFDTKIDPVVKALAEEAIFALGESVGRASASSPELNVAIIWPMTLKDEFLDLIRAHHPAALVVVAHYCTVLDAVGSKFWFLENWGHRLLTAIVEGLGPCWYESVRWPMDWVKYGAT</sequence>
<gene>
    <name evidence="3" type="ORF">BHE90_005782</name>
</gene>
<dbReference type="AlphaFoldDB" id="A0A430LVJ7"/>
<dbReference type="SUPFAM" id="SSF57701">
    <property type="entry name" value="Zn2/Cys6 DNA-binding domain"/>
    <property type="match status" value="1"/>
</dbReference>
<accession>A0A430LVJ7</accession>
<dbReference type="Proteomes" id="UP000287124">
    <property type="component" value="Unassembled WGS sequence"/>
</dbReference>
<reference evidence="3 4" key="1">
    <citation type="submission" date="2017-06" db="EMBL/GenBank/DDBJ databases">
        <title>Comparative genomic analysis of Ambrosia Fusariam Clade fungi.</title>
        <authorList>
            <person name="Stajich J.E."/>
            <person name="Carrillo J."/>
            <person name="Kijimoto T."/>
            <person name="Eskalen A."/>
            <person name="O'Donnell K."/>
            <person name="Kasson M."/>
        </authorList>
    </citation>
    <scope>NUCLEOTIDE SEQUENCE [LARGE SCALE GENOMIC DNA]</scope>
    <source>
        <strain evidence="3 4">UCR1854</strain>
    </source>
</reference>
<name>A0A430LVJ7_9HYPO</name>
<dbReference type="GO" id="GO:0001228">
    <property type="term" value="F:DNA-binding transcription activator activity, RNA polymerase II-specific"/>
    <property type="evidence" value="ECO:0007669"/>
    <property type="project" value="TreeGrafter"/>
</dbReference>
<dbReference type="Gene3D" id="4.10.240.10">
    <property type="entry name" value="Zn(2)-C6 fungal-type DNA-binding domain"/>
    <property type="match status" value="1"/>
</dbReference>
<dbReference type="PANTHER" id="PTHR47784:SF5">
    <property type="entry name" value="STEROL UPTAKE CONTROL PROTEIN 2"/>
    <property type="match status" value="1"/>
</dbReference>
<dbReference type="EMBL" id="MIKF01000069">
    <property type="protein sequence ID" value="RTE79753.1"/>
    <property type="molecule type" value="Genomic_DNA"/>
</dbReference>
<evidence type="ECO:0000256" key="1">
    <source>
        <dbReference type="ARBA" id="ARBA00023242"/>
    </source>
</evidence>
<dbReference type="GO" id="GO:0008270">
    <property type="term" value="F:zinc ion binding"/>
    <property type="evidence" value="ECO:0007669"/>
    <property type="project" value="InterPro"/>
</dbReference>
<dbReference type="CDD" id="cd00067">
    <property type="entry name" value="GAL4"/>
    <property type="match status" value="1"/>
</dbReference>
<keyword evidence="4" id="KW-1185">Reference proteome</keyword>
<evidence type="ECO:0000313" key="4">
    <source>
        <dbReference type="Proteomes" id="UP000287124"/>
    </source>
</evidence>
<organism evidence="3 4">
    <name type="scientific">Fusarium euwallaceae</name>
    <dbReference type="NCBI Taxonomy" id="1147111"/>
    <lineage>
        <taxon>Eukaryota</taxon>
        <taxon>Fungi</taxon>
        <taxon>Dikarya</taxon>
        <taxon>Ascomycota</taxon>
        <taxon>Pezizomycotina</taxon>
        <taxon>Sordariomycetes</taxon>
        <taxon>Hypocreomycetidae</taxon>
        <taxon>Hypocreales</taxon>
        <taxon>Nectriaceae</taxon>
        <taxon>Fusarium</taxon>
        <taxon>Fusarium solani species complex</taxon>
    </lineage>
</organism>
<keyword evidence="1" id="KW-0539">Nucleus</keyword>
<dbReference type="Pfam" id="PF11951">
    <property type="entry name" value="Fungal_trans_2"/>
    <property type="match status" value="1"/>
</dbReference>
<dbReference type="PANTHER" id="PTHR47784">
    <property type="entry name" value="STEROL UPTAKE CONTROL PROTEIN 2"/>
    <property type="match status" value="1"/>
</dbReference>
<comment type="caution">
    <text evidence="3">The sequence shown here is derived from an EMBL/GenBank/DDBJ whole genome shotgun (WGS) entry which is preliminary data.</text>
</comment>
<protein>
    <recommendedName>
        <fullName evidence="2">Zn(2)-C6 fungal-type domain-containing protein</fullName>
    </recommendedName>
</protein>